<dbReference type="AlphaFoldDB" id="A0AAN9SBP8"/>
<dbReference type="Proteomes" id="UP001386955">
    <property type="component" value="Unassembled WGS sequence"/>
</dbReference>
<gene>
    <name evidence="2" type="ORF">VNO78_21223</name>
</gene>
<feature type="region of interest" description="Disordered" evidence="1">
    <location>
        <begin position="264"/>
        <end position="288"/>
    </location>
</feature>
<evidence type="ECO:0000313" key="2">
    <source>
        <dbReference type="EMBL" id="KAK7392775.1"/>
    </source>
</evidence>
<feature type="region of interest" description="Disordered" evidence="1">
    <location>
        <begin position="149"/>
        <end position="185"/>
    </location>
</feature>
<accession>A0AAN9SBP8</accession>
<reference evidence="2 3" key="1">
    <citation type="submission" date="2024-01" db="EMBL/GenBank/DDBJ databases">
        <title>The genomes of 5 underutilized Papilionoideae crops provide insights into root nodulation and disease resistanc.</title>
        <authorList>
            <person name="Jiang F."/>
        </authorList>
    </citation>
    <scope>NUCLEOTIDE SEQUENCE [LARGE SCALE GENOMIC DNA]</scope>
    <source>
        <strain evidence="2">DUOXIRENSHENG_FW03</strain>
        <tissue evidence="2">Leaves</tissue>
    </source>
</reference>
<organism evidence="2 3">
    <name type="scientific">Psophocarpus tetragonolobus</name>
    <name type="common">Winged bean</name>
    <name type="synonym">Dolichos tetragonolobus</name>
    <dbReference type="NCBI Taxonomy" id="3891"/>
    <lineage>
        <taxon>Eukaryota</taxon>
        <taxon>Viridiplantae</taxon>
        <taxon>Streptophyta</taxon>
        <taxon>Embryophyta</taxon>
        <taxon>Tracheophyta</taxon>
        <taxon>Spermatophyta</taxon>
        <taxon>Magnoliopsida</taxon>
        <taxon>eudicotyledons</taxon>
        <taxon>Gunneridae</taxon>
        <taxon>Pentapetalae</taxon>
        <taxon>rosids</taxon>
        <taxon>fabids</taxon>
        <taxon>Fabales</taxon>
        <taxon>Fabaceae</taxon>
        <taxon>Papilionoideae</taxon>
        <taxon>50 kb inversion clade</taxon>
        <taxon>NPAAA clade</taxon>
        <taxon>indigoferoid/millettioid clade</taxon>
        <taxon>Phaseoleae</taxon>
        <taxon>Psophocarpus</taxon>
    </lineage>
</organism>
<proteinExistence type="predicted"/>
<keyword evidence="3" id="KW-1185">Reference proteome</keyword>
<sequence length="288" mass="32491">MKKSQPTSNGRRNNNNKDDNNNRKNINFPSIVFTCPRCPAIFFTSHERDVHYFEEILTISGPQEAIQKLKKMTQIDNNPIKNCPNCRRTQLLSKNFACAMEHRRATRTPVENYKRFNSRNHFKGIATPSINKVDSNFKFNHEVVLAREPDQEATSRAVIPPPPPLPSSKLWAPIRNSPPPPTILPKSQMWSFERKSSRMAPNPLLPVMNQSMTPIPNGNPDPQFHLMGFNGLAAEQEGQASSPGPLAVDPPMSQAEIEATTLRLGLPGSEKEKKETKKKPKLDLNLRI</sequence>
<name>A0AAN9SBP8_PSOTE</name>
<comment type="caution">
    <text evidence="2">The sequence shown here is derived from an EMBL/GenBank/DDBJ whole genome shotgun (WGS) entry which is preliminary data.</text>
</comment>
<evidence type="ECO:0000313" key="3">
    <source>
        <dbReference type="Proteomes" id="UP001386955"/>
    </source>
</evidence>
<feature type="compositionally biased region" description="Basic and acidic residues" evidence="1">
    <location>
        <begin position="269"/>
        <end position="288"/>
    </location>
</feature>
<dbReference type="EMBL" id="JAYMYS010000005">
    <property type="protein sequence ID" value="KAK7392775.1"/>
    <property type="molecule type" value="Genomic_DNA"/>
</dbReference>
<evidence type="ECO:0000256" key="1">
    <source>
        <dbReference type="SAM" id="MobiDB-lite"/>
    </source>
</evidence>
<protein>
    <submittedName>
        <fullName evidence="2">Uncharacterized protein</fullName>
    </submittedName>
</protein>
<feature type="region of interest" description="Disordered" evidence="1">
    <location>
        <begin position="1"/>
        <end position="25"/>
    </location>
</feature>